<gene>
    <name evidence="2" type="ORF">AGLY_018194</name>
</gene>
<sequence length="417" mass="48345">MNESQKILVIECFAAAKYRNPKSRRYTENWLMLCLLLNIRSPSAYKYLRESALLPLLHPKTVRSHLASINTACGFDKDFLSLLKKKCDQMTDIAKHGILLFDSINLRKSIAVNLSNLTYYCVPVSDLNPNVAESRESAQLLIALQNKHLLENCNFEYVLTGKIGQDLLETFFGTITQVSDPNDHLTTPTFLHLYKILSVYSVLKLPKFSNCTITNTDAPKLSLEDLREIFHNKTNERYEKINRLRTKLDQLVEDGIWEPCDIFPQVSNGSDKSNTRDWLIYYLCGYVTKKILIRKQCASCILFLKSSNINHPTAGIVVLKSKGQLIYPNTFLFEFLSIVEHSFERFCMDYVFEKVVEDITENNFNFKYSCSEHKVDVACEIIVYYLQMRLCQFSYQDNLKQKKVSREKKKISKLYNT</sequence>
<evidence type="ECO:0000313" key="3">
    <source>
        <dbReference type="Proteomes" id="UP000475862"/>
    </source>
</evidence>
<organism evidence="2 3">
    <name type="scientific">Aphis glycines</name>
    <name type="common">Soybean aphid</name>
    <dbReference type="NCBI Taxonomy" id="307491"/>
    <lineage>
        <taxon>Eukaryota</taxon>
        <taxon>Metazoa</taxon>
        <taxon>Ecdysozoa</taxon>
        <taxon>Arthropoda</taxon>
        <taxon>Hexapoda</taxon>
        <taxon>Insecta</taxon>
        <taxon>Pterygota</taxon>
        <taxon>Neoptera</taxon>
        <taxon>Paraneoptera</taxon>
        <taxon>Hemiptera</taxon>
        <taxon>Sternorrhyncha</taxon>
        <taxon>Aphidomorpha</taxon>
        <taxon>Aphidoidea</taxon>
        <taxon>Aphididae</taxon>
        <taxon>Aphidini</taxon>
        <taxon>Aphis</taxon>
        <taxon>Aphis</taxon>
    </lineage>
</organism>
<feature type="domain" description="Transposable element P transposase-like RNase H" evidence="1">
    <location>
        <begin position="72"/>
        <end position="120"/>
    </location>
</feature>
<dbReference type="OrthoDB" id="6490874at2759"/>
<dbReference type="EMBL" id="VYZN01002959">
    <property type="protein sequence ID" value="KAE9521372.1"/>
    <property type="molecule type" value="Genomic_DNA"/>
</dbReference>
<name>A0A6G0SSY1_APHGL</name>
<keyword evidence="3" id="KW-1185">Reference proteome</keyword>
<accession>A0A6G0SSY1</accession>
<evidence type="ECO:0000313" key="2">
    <source>
        <dbReference type="EMBL" id="KAE9521372.1"/>
    </source>
</evidence>
<comment type="caution">
    <text evidence="2">The sequence shown here is derived from an EMBL/GenBank/DDBJ whole genome shotgun (WGS) entry which is preliminary data.</text>
</comment>
<evidence type="ECO:0000259" key="1">
    <source>
        <dbReference type="Pfam" id="PF21787"/>
    </source>
</evidence>
<dbReference type="Pfam" id="PF21787">
    <property type="entry name" value="TNP-like_RNaseH_N"/>
    <property type="match status" value="1"/>
</dbReference>
<protein>
    <recommendedName>
        <fullName evidence="1">Transposable element P transposase-like RNase H domain-containing protein</fullName>
    </recommendedName>
</protein>
<reference evidence="2 3" key="1">
    <citation type="submission" date="2019-08" db="EMBL/GenBank/DDBJ databases">
        <title>The genome of the soybean aphid Biotype 1, its phylome, world population structure and adaptation to the North American continent.</title>
        <authorList>
            <person name="Giordano R."/>
            <person name="Donthu R.K."/>
            <person name="Hernandez A.G."/>
            <person name="Wright C.L."/>
            <person name="Zimin A.V."/>
        </authorList>
    </citation>
    <scope>NUCLEOTIDE SEQUENCE [LARGE SCALE GENOMIC DNA]</scope>
    <source>
        <tissue evidence="2">Whole aphids</tissue>
    </source>
</reference>
<dbReference type="InterPro" id="IPR048365">
    <property type="entry name" value="TNP-like_RNaseH_N"/>
</dbReference>
<dbReference type="AlphaFoldDB" id="A0A6G0SSY1"/>
<proteinExistence type="predicted"/>
<dbReference type="Proteomes" id="UP000475862">
    <property type="component" value="Unassembled WGS sequence"/>
</dbReference>